<keyword evidence="1" id="KW-0406">Ion transport</keyword>
<feature type="region of interest" description="Disordered" evidence="2">
    <location>
        <begin position="396"/>
        <end position="430"/>
    </location>
</feature>
<feature type="compositionally biased region" description="Pro residues" evidence="2">
    <location>
        <begin position="403"/>
        <end position="418"/>
    </location>
</feature>
<evidence type="ECO:0000256" key="2">
    <source>
        <dbReference type="SAM" id="MobiDB-lite"/>
    </source>
</evidence>
<keyword evidence="1" id="KW-1003">Cell membrane</keyword>
<feature type="transmembrane region" description="Helical" evidence="1">
    <location>
        <begin position="204"/>
        <end position="225"/>
    </location>
</feature>
<evidence type="ECO:0000313" key="4">
    <source>
        <dbReference type="Proteomes" id="UP000619041"/>
    </source>
</evidence>
<comment type="function">
    <text evidence="1">Mechanosensitive channel that participates in the regulation of osmotic pressure changes within the cell, opening in response to stretch forces in the membrane lipid bilayer, without the need for other proteins. Contributes to normal resistance to hypoosmotic shock. Forms an ion channel of 1.0 nanosiemens conductance with a slight preference for anions.</text>
</comment>
<evidence type="ECO:0000313" key="3">
    <source>
        <dbReference type="EMBL" id="GGD99883.1"/>
    </source>
</evidence>
<gene>
    <name evidence="3" type="ORF">GCM10011515_19580</name>
</gene>
<proteinExistence type="inferred from homology"/>
<protein>
    <recommendedName>
        <fullName evidence="1">Small-conductance mechanosensitive channel</fullName>
    </recommendedName>
</protein>
<keyword evidence="1" id="KW-0812">Transmembrane</keyword>
<keyword evidence="4" id="KW-1185">Reference proteome</keyword>
<dbReference type="Proteomes" id="UP000619041">
    <property type="component" value="Unassembled WGS sequence"/>
</dbReference>
<dbReference type="Pfam" id="PF05552">
    <property type="entry name" value="MS_channel_1st_1"/>
    <property type="match status" value="2"/>
</dbReference>
<feature type="transmembrane region" description="Helical" evidence="1">
    <location>
        <begin position="29"/>
        <end position="50"/>
    </location>
</feature>
<dbReference type="EMBL" id="BMKL01000001">
    <property type="protein sequence ID" value="GGD99883.1"/>
    <property type="molecule type" value="Genomic_DNA"/>
</dbReference>
<organism evidence="3 4">
    <name type="scientific">Tsuneonella deserti</name>
    <dbReference type="NCBI Taxonomy" id="2035528"/>
    <lineage>
        <taxon>Bacteria</taxon>
        <taxon>Pseudomonadati</taxon>
        <taxon>Pseudomonadota</taxon>
        <taxon>Alphaproteobacteria</taxon>
        <taxon>Sphingomonadales</taxon>
        <taxon>Erythrobacteraceae</taxon>
        <taxon>Tsuneonella</taxon>
    </lineage>
</organism>
<dbReference type="NCBIfam" id="NF033912">
    <property type="entry name" value="msc"/>
    <property type="match status" value="1"/>
</dbReference>
<evidence type="ECO:0000256" key="1">
    <source>
        <dbReference type="RuleBase" id="RU369025"/>
    </source>
</evidence>
<keyword evidence="1" id="KW-0813">Transport</keyword>
<keyword evidence="1" id="KW-1133">Transmembrane helix</keyword>
<comment type="caution">
    <text evidence="1">Lacks conserved residue(s) required for the propagation of feature annotation.</text>
</comment>
<dbReference type="InterPro" id="IPR008910">
    <property type="entry name" value="MSC_TM_helix"/>
</dbReference>
<feature type="transmembrane region" description="Helical" evidence="1">
    <location>
        <begin position="301"/>
        <end position="318"/>
    </location>
</feature>
<feature type="transmembrane region" description="Helical" evidence="1">
    <location>
        <begin position="70"/>
        <end position="93"/>
    </location>
</feature>
<sequence length="430" mass="45121">MATGQGSVGMNMGNYRFDQQMAMDIGEKLLWAALILVVTWALARAAKWAFAKLVDKVSFFRRSTSGGSTIGTALGQIVAGLIWLFGLLAILQVFSLGGVMGPVQTLLNDIARFIPRLIGAGLIFFIGLMVARIIRDLVVTALQTVDFDKWANRGGVDSVTGNTAISKTIGTIVYVLIIIPVAIAALEALDIASISQPASDMLRMIFAAIPNILGAAIILGLGYVISRFVVQILREVLPGLGVDRAFAETDVLPAGTTLSDVLARVAQIAIMLAAAIAATRLLGFPELTQILDRVLELGGRVIFGAVVILVGFLIARLLARMIGGTEETGLAAGVIKWATVVLFIFMGLQFMGVGERIVEMAFGALVIGGAVAGALAFGLGGRQWAARKLEEIDAKAKEIQRAAPPPPPPPPPPSPAPAAPVTQTSPPPAT</sequence>
<dbReference type="PANTHER" id="PTHR30221">
    <property type="entry name" value="SMALL-CONDUCTANCE MECHANOSENSITIVE CHANNEL"/>
    <property type="match status" value="1"/>
</dbReference>
<feature type="transmembrane region" description="Helical" evidence="1">
    <location>
        <begin position="357"/>
        <end position="379"/>
    </location>
</feature>
<name>A0ABQ1SBU8_9SPHN</name>
<comment type="caution">
    <text evidence="3">The sequence shown here is derived from an EMBL/GenBank/DDBJ whole genome shotgun (WGS) entry which is preliminary data.</text>
</comment>
<feature type="transmembrane region" description="Helical" evidence="1">
    <location>
        <begin position="172"/>
        <end position="192"/>
    </location>
</feature>
<keyword evidence="1" id="KW-0997">Cell inner membrane</keyword>
<feature type="transmembrane region" description="Helical" evidence="1">
    <location>
        <begin position="113"/>
        <end position="134"/>
    </location>
</feature>
<comment type="similarity">
    <text evidence="1">Belongs to the MscS (TC 1.A.23) family.</text>
</comment>
<feature type="transmembrane region" description="Helical" evidence="1">
    <location>
        <begin position="330"/>
        <end position="351"/>
    </location>
</feature>
<keyword evidence="1" id="KW-0472">Membrane</keyword>
<reference evidence="4" key="1">
    <citation type="journal article" date="2019" name="Int. J. Syst. Evol. Microbiol.">
        <title>The Global Catalogue of Microorganisms (GCM) 10K type strain sequencing project: providing services to taxonomists for standard genome sequencing and annotation.</title>
        <authorList>
            <consortium name="The Broad Institute Genomics Platform"/>
            <consortium name="The Broad Institute Genome Sequencing Center for Infectious Disease"/>
            <person name="Wu L."/>
            <person name="Ma J."/>
        </authorList>
    </citation>
    <scope>NUCLEOTIDE SEQUENCE [LARGE SCALE GENOMIC DNA]</scope>
    <source>
        <strain evidence="4">CGMCC 1.15959</strain>
    </source>
</reference>
<keyword evidence="1" id="KW-0407">Ion channel</keyword>
<dbReference type="InterPro" id="IPR045275">
    <property type="entry name" value="MscS_archaea/bacteria_type"/>
</dbReference>
<accession>A0ABQ1SBU8</accession>
<comment type="subcellular location">
    <subcellularLocation>
        <location evidence="1">Cell inner membrane</location>
        <topology evidence="1">Multi-pass membrane protein</topology>
    </subcellularLocation>
</comment>
<feature type="transmembrane region" description="Helical" evidence="1">
    <location>
        <begin position="261"/>
        <end position="281"/>
    </location>
</feature>
<dbReference type="Gene3D" id="1.10.287.1260">
    <property type="match status" value="2"/>
</dbReference>
<dbReference type="PANTHER" id="PTHR30221:SF1">
    <property type="entry name" value="SMALL-CONDUCTANCE MECHANOSENSITIVE CHANNEL"/>
    <property type="match status" value="1"/>
</dbReference>
<comment type="subunit">
    <text evidence="1">Homoheptamer.</text>
</comment>